<accession>A0ABU3BJ65</accession>
<dbReference type="RefSeq" id="WP_311388083.1">
    <property type="nucleotide sequence ID" value="NZ_JAVRHU010000003.1"/>
</dbReference>
<evidence type="ECO:0000313" key="2">
    <source>
        <dbReference type="Proteomes" id="UP001250662"/>
    </source>
</evidence>
<comment type="caution">
    <text evidence="1">The sequence shown here is derived from an EMBL/GenBank/DDBJ whole genome shotgun (WGS) entry which is preliminary data.</text>
</comment>
<proteinExistence type="predicted"/>
<evidence type="ECO:0000313" key="1">
    <source>
        <dbReference type="EMBL" id="MDT0622219.1"/>
    </source>
</evidence>
<evidence type="ECO:0008006" key="3">
    <source>
        <dbReference type="Google" id="ProtNLM"/>
    </source>
</evidence>
<organism evidence="1 2">
    <name type="scientific">Croceitalea vernalis</name>
    <dbReference type="NCBI Taxonomy" id="3075599"/>
    <lineage>
        <taxon>Bacteria</taxon>
        <taxon>Pseudomonadati</taxon>
        <taxon>Bacteroidota</taxon>
        <taxon>Flavobacteriia</taxon>
        <taxon>Flavobacteriales</taxon>
        <taxon>Flavobacteriaceae</taxon>
        <taxon>Croceitalea</taxon>
    </lineage>
</organism>
<dbReference type="Proteomes" id="UP001250662">
    <property type="component" value="Unassembled WGS sequence"/>
</dbReference>
<gene>
    <name evidence="1" type="ORF">RM520_11320</name>
</gene>
<dbReference type="EMBL" id="JAVRHU010000003">
    <property type="protein sequence ID" value="MDT0622219.1"/>
    <property type="molecule type" value="Genomic_DNA"/>
</dbReference>
<reference evidence="1 2" key="1">
    <citation type="submission" date="2023-09" db="EMBL/GenBank/DDBJ databases">
        <authorList>
            <person name="Rey-Velasco X."/>
        </authorList>
    </citation>
    <scope>NUCLEOTIDE SEQUENCE [LARGE SCALE GENOMIC DNA]</scope>
    <source>
        <strain evidence="1 2">P007</strain>
    </source>
</reference>
<name>A0ABU3BJ65_9FLAO</name>
<protein>
    <recommendedName>
        <fullName evidence="3">Aldose 1-epimerase</fullName>
    </recommendedName>
</protein>
<sequence length="293" mass="34220">MPHILKNKNLEILIDLPHENYRETRFDWSGKIIEVNFENVTFGITETPKAAYQHHNGRGFFNEFGIDSPLGFDEAKKGEWFHKIGVGLLNKEDDSYSFVNNYKVKTLNFSIQKSTDSINLECSSELVHGYQYILKKEIQLLETGFRINYWLENIGDKTIKTTEYNHNFLAFNKELMSNDYRLVLPFELDSGQFDENVNPENFVQFKNDQLGFSKTPNEVFFFSYLNGKKKVPASWKLENSKLNIGIKEVGDFKTSKVNVWGCKHVISPELFFEIALHPKQSVSWSRTYTFYKL</sequence>
<keyword evidence="2" id="KW-1185">Reference proteome</keyword>